<dbReference type="PANTHER" id="PTHR46411">
    <property type="entry name" value="FAMILY ATPASE, PUTATIVE-RELATED"/>
    <property type="match status" value="1"/>
</dbReference>
<dbReference type="PANTHER" id="PTHR46411:SF2">
    <property type="entry name" value="AAA+ ATPASE DOMAIN-CONTAINING PROTEIN"/>
    <property type="match status" value="1"/>
</dbReference>
<evidence type="ECO:0000313" key="3">
    <source>
        <dbReference type="EMBL" id="KAH8702011.1"/>
    </source>
</evidence>
<name>A0AAD4L0R7_9EURO</name>
<proteinExistence type="predicted"/>
<gene>
    <name evidence="3" type="ORF">BGW36DRAFT_109809</name>
</gene>
<dbReference type="RefSeq" id="XP_046075387.1">
    <property type="nucleotide sequence ID" value="XM_046209223.1"/>
</dbReference>
<evidence type="ECO:0000256" key="1">
    <source>
        <dbReference type="SAM" id="MobiDB-lite"/>
    </source>
</evidence>
<dbReference type="InterPro" id="IPR054289">
    <property type="entry name" value="DUF7025"/>
</dbReference>
<dbReference type="Pfam" id="PF22942">
    <property type="entry name" value="DUF7025"/>
    <property type="match status" value="1"/>
</dbReference>
<accession>A0AAD4L0R7</accession>
<dbReference type="GeneID" id="70239510"/>
<evidence type="ECO:0000259" key="2">
    <source>
        <dbReference type="Pfam" id="PF22942"/>
    </source>
</evidence>
<feature type="region of interest" description="Disordered" evidence="1">
    <location>
        <begin position="1"/>
        <end position="30"/>
    </location>
</feature>
<evidence type="ECO:0000313" key="4">
    <source>
        <dbReference type="Proteomes" id="UP001201262"/>
    </source>
</evidence>
<dbReference type="Proteomes" id="UP001201262">
    <property type="component" value="Unassembled WGS sequence"/>
</dbReference>
<dbReference type="AlphaFoldDB" id="A0AAD4L0R7"/>
<protein>
    <recommendedName>
        <fullName evidence="2">DUF7025 domain-containing protein</fullName>
    </recommendedName>
</protein>
<comment type="caution">
    <text evidence="3">The sequence shown here is derived from an EMBL/GenBank/DDBJ whole genome shotgun (WGS) entry which is preliminary data.</text>
</comment>
<feature type="compositionally biased region" description="Basic residues" evidence="1">
    <location>
        <begin position="8"/>
        <end position="30"/>
    </location>
</feature>
<dbReference type="EMBL" id="JAJTJA010000003">
    <property type="protein sequence ID" value="KAH8702011.1"/>
    <property type="molecule type" value="Genomic_DNA"/>
</dbReference>
<sequence length="376" mass="44319">MASSARTKSSKRKLTHSKFHKPPKHLRRGSYRADDSFEPLIIHRVICDCEGYHYDHQSHADYFDIPQLFEGDSKASALRGESPIENTDEYFEQYKDVVLALFKVYSCNAYHDAVEHKFEMLRAPKNPDVEALERYFYRLNEDCDSRTPQWEELVIVSEDLQNEIKEVTGLFVERVLTQRQSTEMDAIVNGLYNYSRRIKRAGDEVNGRSREHIANFIRWVEIVFRNEYEEADDLFVAGRVAISHLPKLFGPDEIIVTTQGDQPQAYVVAEYPEQNDDTLEIPCYTWSFNGRFWRKHTNLVVKWPFSEDEVSIYDLSTYPLRFDESMRQRLLDRGKTFWQYRERRFVSYSPANSPFEFQTVSTTSSTCSRLYDLIYT</sequence>
<feature type="domain" description="DUF7025" evidence="2">
    <location>
        <begin position="231"/>
        <end position="323"/>
    </location>
</feature>
<keyword evidence="4" id="KW-1185">Reference proteome</keyword>
<reference evidence="3" key="1">
    <citation type="submission" date="2021-12" db="EMBL/GenBank/DDBJ databases">
        <title>Convergent genome expansion in fungi linked to evolution of root-endophyte symbiosis.</title>
        <authorList>
            <consortium name="DOE Joint Genome Institute"/>
            <person name="Ke Y.-H."/>
            <person name="Bonito G."/>
            <person name="Liao H.-L."/>
            <person name="Looney B."/>
            <person name="Rojas-Flechas A."/>
            <person name="Nash J."/>
            <person name="Hameed K."/>
            <person name="Schadt C."/>
            <person name="Martin F."/>
            <person name="Crous P.W."/>
            <person name="Miettinen O."/>
            <person name="Magnuson J.K."/>
            <person name="Labbe J."/>
            <person name="Jacobson D."/>
            <person name="Doktycz M.J."/>
            <person name="Veneault-Fourrey C."/>
            <person name="Kuo A."/>
            <person name="Mondo S."/>
            <person name="Calhoun S."/>
            <person name="Riley R."/>
            <person name="Ohm R."/>
            <person name="LaButti K."/>
            <person name="Andreopoulos B."/>
            <person name="Pangilinan J."/>
            <person name="Nolan M."/>
            <person name="Tritt A."/>
            <person name="Clum A."/>
            <person name="Lipzen A."/>
            <person name="Daum C."/>
            <person name="Barry K."/>
            <person name="Grigoriev I.V."/>
            <person name="Vilgalys R."/>
        </authorList>
    </citation>
    <scope>NUCLEOTIDE SEQUENCE</scope>
    <source>
        <strain evidence="3">PMI_201</strain>
    </source>
</reference>
<organism evidence="3 4">
    <name type="scientific">Talaromyces proteolyticus</name>
    <dbReference type="NCBI Taxonomy" id="1131652"/>
    <lineage>
        <taxon>Eukaryota</taxon>
        <taxon>Fungi</taxon>
        <taxon>Dikarya</taxon>
        <taxon>Ascomycota</taxon>
        <taxon>Pezizomycotina</taxon>
        <taxon>Eurotiomycetes</taxon>
        <taxon>Eurotiomycetidae</taxon>
        <taxon>Eurotiales</taxon>
        <taxon>Trichocomaceae</taxon>
        <taxon>Talaromyces</taxon>
        <taxon>Talaromyces sect. Bacilispori</taxon>
    </lineage>
</organism>